<dbReference type="Proteomes" id="UP001634394">
    <property type="component" value="Unassembled WGS sequence"/>
</dbReference>
<proteinExistence type="predicted"/>
<evidence type="ECO:0000313" key="2">
    <source>
        <dbReference type="Proteomes" id="UP001634394"/>
    </source>
</evidence>
<comment type="caution">
    <text evidence="1">The sequence shown here is derived from an EMBL/GenBank/DDBJ whole genome shotgun (WGS) entry which is preliminary data.</text>
</comment>
<name>A0ABD3WA03_SINWO</name>
<dbReference type="EMBL" id="JBJQND010000007">
    <property type="protein sequence ID" value="KAL3870741.1"/>
    <property type="molecule type" value="Genomic_DNA"/>
</dbReference>
<protein>
    <submittedName>
        <fullName evidence="1">Uncharacterized protein</fullName>
    </submittedName>
</protein>
<gene>
    <name evidence="1" type="ORF">ACJMK2_038785</name>
</gene>
<keyword evidence="2" id="KW-1185">Reference proteome</keyword>
<reference evidence="1 2" key="1">
    <citation type="submission" date="2024-11" db="EMBL/GenBank/DDBJ databases">
        <title>Chromosome-level genome assembly of the freshwater bivalve Anodonta woodiana.</title>
        <authorList>
            <person name="Chen X."/>
        </authorList>
    </citation>
    <scope>NUCLEOTIDE SEQUENCE [LARGE SCALE GENOMIC DNA]</scope>
    <source>
        <strain evidence="1">MN2024</strain>
        <tissue evidence="1">Gills</tissue>
    </source>
</reference>
<evidence type="ECO:0000313" key="1">
    <source>
        <dbReference type="EMBL" id="KAL3870741.1"/>
    </source>
</evidence>
<sequence>MTLNQSYSEQFVRNHFRTEMEDKEKGRLLKAFRDEWSQAVDMSQVNSINRPSTAQVLATLSARGIDASKLDTLTHIGRGIYLVYPKTNHHLLPMGNFEIGDVVARVTTSPPITKMLERTTIDVHITKLPREIPLSAFR</sequence>
<accession>A0ABD3WA03</accession>
<dbReference type="AlphaFoldDB" id="A0ABD3WA03"/>
<organism evidence="1 2">
    <name type="scientific">Sinanodonta woodiana</name>
    <name type="common">Chinese pond mussel</name>
    <name type="synonym">Anodonta woodiana</name>
    <dbReference type="NCBI Taxonomy" id="1069815"/>
    <lineage>
        <taxon>Eukaryota</taxon>
        <taxon>Metazoa</taxon>
        <taxon>Spiralia</taxon>
        <taxon>Lophotrochozoa</taxon>
        <taxon>Mollusca</taxon>
        <taxon>Bivalvia</taxon>
        <taxon>Autobranchia</taxon>
        <taxon>Heteroconchia</taxon>
        <taxon>Palaeoheterodonta</taxon>
        <taxon>Unionida</taxon>
        <taxon>Unionoidea</taxon>
        <taxon>Unionidae</taxon>
        <taxon>Unioninae</taxon>
        <taxon>Sinanodonta</taxon>
    </lineage>
</organism>